<name>A0AA36MX68_9DINO</name>
<feature type="transmembrane region" description="Helical" evidence="6">
    <location>
        <begin position="577"/>
        <end position="597"/>
    </location>
</feature>
<organism evidence="8 9">
    <name type="scientific">Effrenium voratum</name>
    <dbReference type="NCBI Taxonomy" id="2562239"/>
    <lineage>
        <taxon>Eukaryota</taxon>
        <taxon>Sar</taxon>
        <taxon>Alveolata</taxon>
        <taxon>Dinophyceae</taxon>
        <taxon>Suessiales</taxon>
        <taxon>Symbiodiniaceae</taxon>
        <taxon>Effrenium</taxon>
    </lineage>
</organism>
<evidence type="ECO:0000256" key="2">
    <source>
        <dbReference type="ARBA" id="ARBA00022692"/>
    </source>
</evidence>
<evidence type="ECO:0000313" key="8">
    <source>
        <dbReference type="EMBL" id="CAJ1383759.1"/>
    </source>
</evidence>
<dbReference type="PANTHER" id="PTHR22950">
    <property type="entry name" value="AMINO ACID TRANSPORTER"/>
    <property type="match status" value="1"/>
</dbReference>
<protein>
    <recommendedName>
        <fullName evidence="7">Amino acid transporter transmembrane domain-containing protein</fullName>
    </recommendedName>
</protein>
<feature type="domain" description="Amino acid transporter transmembrane" evidence="7">
    <location>
        <begin position="219"/>
        <end position="613"/>
    </location>
</feature>
<feature type="transmembrane region" description="Helical" evidence="6">
    <location>
        <begin position="510"/>
        <end position="533"/>
    </location>
</feature>
<reference evidence="8" key="1">
    <citation type="submission" date="2023-08" db="EMBL/GenBank/DDBJ databases">
        <authorList>
            <person name="Chen Y."/>
            <person name="Shah S."/>
            <person name="Dougan E. K."/>
            <person name="Thang M."/>
            <person name="Chan C."/>
        </authorList>
    </citation>
    <scope>NUCLEOTIDE SEQUENCE</scope>
</reference>
<feature type="transmembrane region" description="Helical" evidence="6">
    <location>
        <begin position="368"/>
        <end position="390"/>
    </location>
</feature>
<feature type="transmembrane region" description="Helical" evidence="6">
    <location>
        <begin position="469"/>
        <end position="490"/>
    </location>
</feature>
<dbReference type="PANTHER" id="PTHR22950:SF652">
    <property type="entry name" value="TRANSMEMBRANE AMINO ACID TRANSPORTER FAMILY PROTEIN"/>
    <property type="match status" value="1"/>
</dbReference>
<evidence type="ECO:0000256" key="6">
    <source>
        <dbReference type="SAM" id="Phobius"/>
    </source>
</evidence>
<accession>A0AA36MX68</accession>
<evidence type="ECO:0000259" key="7">
    <source>
        <dbReference type="Pfam" id="PF01490"/>
    </source>
</evidence>
<gene>
    <name evidence="8" type="ORF">EVOR1521_LOCUS10787</name>
</gene>
<comment type="subcellular location">
    <subcellularLocation>
        <location evidence="1">Membrane</location>
        <topology evidence="1">Multi-pass membrane protein</topology>
    </subcellularLocation>
</comment>
<evidence type="ECO:0000313" key="9">
    <source>
        <dbReference type="Proteomes" id="UP001178507"/>
    </source>
</evidence>
<feature type="transmembrane region" description="Helical" evidence="6">
    <location>
        <begin position="553"/>
        <end position="571"/>
    </location>
</feature>
<keyword evidence="3 6" id="KW-1133">Transmembrane helix</keyword>
<evidence type="ECO:0000256" key="4">
    <source>
        <dbReference type="ARBA" id="ARBA00023136"/>
    </source>
</evidence>
<keyword evidence="2 6" id="KW-0812">Transmembrane</keyword>
<dbReference type="InterPro" id="IPR013057">
    <property type="entry name" value="AA_transpt_TM"/>
</dbReference>
<evidence type="ECO:0000256" key="3">
    <source>
        <dbReference type="ARBA" id="ARBA00022989"/>
    </source>
</evidence>
<proteinExistence type="predicted"/>
<keyword evidence="9" id="KW-1185">Reference proteome</keyword>
<dbReference type="EMBL" id="CAUJNA010001046">
    <property type="protein sequence ID" value="CAJ1383759.1"/>
    <property type="molecule type" value="Genomic_DNA"/>
</dbReference>
<dbReference type="AlphaFoldDB" id="A0AA36MX68"/>
<comment type="caution">
    <text evidence="8">The sequence shown here is derived from an EMBL/GenBank/DDBJ whole genome shotgun (WGS) entry which is preliminary data.</text>
</comment>
<dbReference type="GO" id="GO:0015179">
    <property type="term" value="F:L-amino acid transmembrane transporter activity"/>
    <property type="evidence" value="ECO:0007669"/>
    <property type="project" value="TreeGrafter"/>
</dbReference>
<feature type="transmembrane region" description="Helical" evidence="6">
    <location>
        <begin position="306"/>
        <end position="331"/>
    </location>
</feature>
<feature type="transmembrane region" description="Helical" evidence="6">
    <location>
        <begin position="343"/>
        <end position="362"/>
    </location>
</feature>
<dbReference type="Proteomes" id="UP001178507">
    <property type="component" value="Unassembled WGS sequence"/>
</dbReference>
<dbReference type="GO" id="GO:0016020">
    <property type="term" value="C:membrane"/>
    <property type="evidence" value="ECO:0007669"/>
    <property type="project" value="UniProtKB-SubCell"/>
</dbReference>
<feature type="region of interest" description="Disordered" evidence="5">
    <location>
        <begin position="1"/>
        <end position="32"/>
    </location>
</feature>
<keyword evidence="4 6" id="KW-0472">Membrane</keyword>
<evidence type="ECO:0000256" key="1">
    <source>
        <dbReference type="ARBA" id="ARBA00004141"/>
    </source>
</evidence>
<feature type="transmembrane region" description="Helical" evidence="6">
    <location>
        <begin position="254"/>
        <end position="273"/>
    </location>
</feature>
<evidence type="ECO:0000256" key="5">
    <source>
        <dbReference type="SAM" id="MobiDB-lite"/>
    </source>
</evidence>
<sequence length="782" mass="84656">MDRAALPPIKPQRSRQRPKSERPKETRTEIVRPPDIEGNLIKRWGMNFVQQLGQNSYPTKPNRWQRSMQGKQTAPRVARSIEEAALEQGGSKGVWGDMSRILDFPGRPSGSQMSLESWEVDSVEFDHALRQIPMLAWTVEGMVFSGLCADAGADRSEVHRPPASQRALAEGMLMDTFIGMQKAFSYAGAPSHGNLTGRWEARRVPLQAKDGHDTSEVPKATVLSTAVSLAKGMLGSGALSLSANVAAFTQTSQGLGVATSIIFVMTMLAAYTFQMVAKISSETSTEDFGTAWSATVGEETSWMPRLAVGILSGITCTVYAMILGDLVSGFLHHALPAAGAYKVLCSRGSVLVSITCFVLLPLCLAEDFSSLAFTSLLGLVACVYLAFFAITRAFDGSYLPGGQFFPSAPYGTTPLVGARKVADAVNIRALVFLSNVSTAYMNHGMAPPTFQELRRGADTSSQALRRYRLAVLGAFGVAGFVCTALMAAGFKTFGASASGLLLSNYSGMDHAASLGKLGVMVSILFGYPLNFILLRTEVAAALSGSESLGRNQLRWLTAALLAVTSGAAAVLKDIGVVQAVVGSIFGSFIVFVSPALMSRGLRRLKGWPRRSYAAVEVLLAMHPGRVPGRMANFGKPGPSNALEPYRPVQEMADNRISSRVNVEEVLQNLGLKTQRSQEGIESDLEFDRIQWSANSEEELLTEEMFVAAASQLWGFDRVAARAMFYASDINDTARLDKAEYLLLREAFVNEDEVSRHNDLIQERYTSSMYSDGQRKGAYSVPR</sequence>
<dbReference type="Pfam" id="PF01490">
    <property type="entry name" value="Aa_trans"/>
    <property type="match status" value="1"/>
</dbReference>
<feature type="compositionally biased region" description="Basic and acidic residues" evidence="5">
    <location>
        <begin position="18"/>
        <end position="32"/>
    </location>
</feature>